<comment type="caution">
    <text evidence="1">The sequence shown here is derived from an EMBL/GenBank/DDBJ whole genome shotgun (WGS) entry which is preliminary data.</text>
</comment>
<gene>
    <name evidence="1" type="ORF">ACFFX0_29620</name>
</gene>
<dbReference type="Proteomes" id="UP001589575">
    <property type="component" value="Unassembled WGS sequence"/>
</dbReference>
<organism evidence="1 2">
    <name type="scientific">Citricoccus parietis</name>
    <dbReference type="NCBI Taxonomy" id="592307"/>
    <lineage>
        <taxon>Bacteria</taxon>
        <taxon>Bacillati</taxon>
        <taxon>Actinomycetota</taxon>
        <taxon>Actinomycetes</taxon>
        <taxon>Micrococcales</taxon>
        <taxon>Micrococcaceae</taxon>
        <taxon>Citricoccus</taxon>
    </lineage>
</organism>
<accession>A0ABV5G830</accession>
<evidence type="ECO:0000313" key="2">
    <source>
        <dbReference type="Proteomes" id="UP001589575"/>
    </source>
</evidence>
<dbReference type="EMBL" id="JBHMFI010000014">
    <property type="protein sequence ID" value="MFB9075113.1"/>
    <property type="molecule type" value="Genomic_DNA"/>
</dbReference>
<protein>
    <submittedName>
        <fullName evidence="1">Uncharacterized protein</fullName>
    </submittedName>
</protein>
<keyword evidence="2" id="KW-1185">Reference proteome</keyword>
<proteinExistence type="predicted"/>
<reference evidence="1 2" key="1">
    <citation type="submission" date="2024-09" db="EMBL/GenBank/DDBJ databases">
        <authorList>
            <person name="Sun Q."/>
            <person name="Mori K."/>
        </authorList>
    </citation>
    <scope>NUCLEOTIDE SEQUENCE [LARGE SCALE GENOMIC DNA]</scope>
    <source>
        <strain evidence="1 2">CCM 7609</strain>
    </source>
</reference>
<evidence type="ECO:0000313" key="1">
    <source>
        <dbReference type="EMBL" id="MFB9075113.1"/>
    </source>
</evidence>
<sequence length="60" mass="6366">MYRCMGMASTAMEISSLVTAGTVRVFPGRAPIIMKPSSAEGELWASASRNPGTYPSKVSQ</sequence>
<name>A0ABV5G830_9MICC</name>